<evidence type="ECO:0000256" key="1">
    <source>
        <dbReference type="SAM" id="MobiDB-lite"/>
    </source>
</evidence>
<evidence type="ECO:0000313" key="3">
    <source>
        <dbReference type="Proteomes" id="UP001632037"/>
    </source>
</evidence>
<dbReference type="Proteomes" id="UP001632037">
    <property type="component" value="Unassembled WGS sequence"/>
</dbReference>
<protein>
    <submittedName>
        <fullName evidence="2">Uncharacterized protein</fullName>
    </submittedName>
</protein>
<feature type="compositionally biased region" description="Low complexity" evidence="1">
    <location>
        <begin position="24"/>
        <end position="33"/>
    </location>
</feature>
<sequence length="100" mass="10935">MEAPTTQTPRIPQTEAPTLPPAEAPTLQPTEAPTLPPTEAPTLPPPRSQRSRPLLPQALLLQLRAMSMPATASGTTSLVRWELTTKLQALTTWMWAMEQV</sequence>
<feature type="compositionally biased region" description="Polar residues" evidence="1">
    <location>
        <begin position="1"/>
        <end position="11"/>
    </location>
</feature>
<accession>A0ABD3G0D1</accession>
<feature type="compositionally biased region" description="Pro residues" evidence="1">
    <location>
        <begin position="34"/>
        <end position="47"/>
    </location>
</feature>
<keyword evidence="3" id="KW-1185">Reference proteome</keyword>
<reference evidence="2 3" key="1">
    <citation type="submission" date="2024-09" db="EMBL/GenBank/DDBJ databases">
        <title>Genome sequencing and assembly of Phytophthora oleae, isolate VK10A, causative agent of rot of olive drupes.</title>
        <authorList>
            <person name="Conti Taguali S."/>
            <person name="Riolo M."/>
            <person name="La Spada F."/>
            <person name="Cacciola S.O."/>
            <person name="Dionisio G."/>
        </authorList>
    </citation>
    <scope>NUCLEOTIDE SEQUENCE [LARGE SCALE GENOMIC DNA]</scope>
    <source>
        <strain evidence="2 3">VK10A</strain>
    </source>
</reference>
<dbReference type="EMBL" id="JBIMZQ010000005">
    <property type="protein sequence ID" value="KAL3671515.1"/>
    <property type="molecule type" value="Genomic_DNA"/>
</dbReference>
<comment type="caution">
    <text evidence="2">The sequence shown here is derived from an EMBL/GenBank/DDBJ whole genome shotgun (WGS) entry which is preliminary data.</text>
</comment>
<proteinExistence type="predicted"/>
<dbReference type="AlphaFoldDB" id="A0ABD3G0D1"/>
<feature type="region of interest" description="Disordered" evidence="1">
    <location>
        <begin position="1"/>
        <end position="56"/>
    </location>
</feature>
<organism evidence="2 3">
    <name type="scientific">Phytophthora oleae</name>
    <dbReference type="NCBI Taxonomy" id="2107226"/>
    <lineage>
        <taxon>Eukaryota</taxon>
        <taxon>Sar</taxon>
        <taxon>Stramenopiles</taxon>
        <taxon>Oomycota</taxon>
        <taxon>Peronosporomycetes</taxon>
        <taxon>Peronosporales</taxon>
        <taxon>Peronosporaceae</taxon>
        <taxon>Phytophthora</taxon>
    </lineage>
</organism>
<gene>
    <name evidence="2" type="ORF">V7S43_003436</name>
</gene>
<name>A0ABD3G0D1_9STRA</name>
<evidence type="ECO:0000313" key="2">
    <source>
        <dbReference type="EMBL" id="KAL3671515.1"/>
    </source>
</evidence>